<dbReference type="InterPro" id="IPR045229">
    <property type="entry name" value="TPP_enz"/>
</dbReference>
<dbReference type="Proteomes" id="UP000664654">
    <property type="component" value="Unassembled WGS sequence"/>
</dbReference>
<dbReference type="InterPro" id="IPR012001">
    <property type="entry name" value="Thiamin_PyroP_enz_TPP-bd_dom"/>
</dbReference>
<accession>A0A939DSA2</accession>
<sequence>MEALRTTDGIEFVLATHEGGAAFMADVCGRITGVPGVCFGTFGPGATNLATGVGSAYLDRSPMIALTDEMPAAKRGRIVQMAIDHQALFAPITK</sequence>
<evidence type="ECO:0000313" key="3">
    <source>
        <dbReference type="EMBL" id="MBN7828063.1"/>
    </source>
</evidence>
<dbReference type="PANTHER" id="PTHR18968">
    <property type="entry name" value="THIAMINE PYROPHOSPHATE ENZYMES"/>
    <property type="match status" value="1"/>
</dbReference>
<dbReference type="Pfam" id="PF02776">
    <property type="entry name" value="TPP_enzyme_N"/>
    <property type="match status" value="1"/>
</dbReference>
<keyword evidence="4" id="KW-1185">Reference proteome</keyword>
<dbReference type="PANTHER" id="PTHR18968:SF129">
    <property type="entry name" value="ACETOLACTATE SYNTHASE"/>
    <property type="match status" value="1"/>
</dbReference>
<organism evidence="3 4">
    <name type="scientific">Bowmanella dokdonensis</name>
    <dbReference type="NCBI Taxonomy" id="751969"/>
    <lineage>
        <taxon>Bacteria</taxon>
        <taxon>Pseudomonadati</taxon>
        <taxon>Pseudomonadota</taxon>
        <taxon>Gammaproteobacteria</taxon>
        <taxon>Alteromonadales</taxon>
        <taxon>Alteromonadaceae</taxon>
        <taxon>Bowmanella</taxon>
    </lineage>
</organism>
<feature type="domain" description="Thiamine pyrophosphate enzyme N-terminal TPP-binding" evidence="2">
    <location>
        <begin position="2"/>
        <end position="87"/>
    </location>
</feature>
<dbReference type="GO" id="GO:0005948">
    <property type="term" value="C:acetolactate synthase complex"/>
    <property type="evidence" value="ECO:0007669"/>
    <property type="project" value="TreeGrafter"/>
</dbReference>
<gene>
    <name evidence="3" type="ORF">J0A66_22780</name>
</gene>
<dbReference type="EMBL" id="JAFKCV010000325">
    <property type="protein sequence ID" value="MBN7828063.1"/>
    <property type="molecule type" value="Genomic_DNA"/>
</dbReference>
<dbReference type="Gene3D" id="3.40.50.970">
    <property type="match status" value="1"/>
</dbReference>
<dbReference type="GO" id="GO:0030976">
    <property type="term" value="F:thiamine pyrophosphate binding"/>
    <property type="evidence" value="ECO:0007669"/>
    <property type="project" value="InterPro"/>
</dbReference>
<protein>
    <submittedName>
        <fullName evidence="3">Acetolactate synthase large subunit</fullName>
    </submittedName>
</protein>
<dbReference type="GO" id="GO:0003984">
    <property type="term" value="F:acetolactate synthase activity"/>
    <property type="evidence" value="ECO:0007669"/>
    <property type="project" value="TreeGrafter"/>
</dbReference>
<reference evidence="3" key="1">
    <citation type="submission" date="2021-03" db="EMBL/GenBank/DDBJ databases">
        <title>novel species isolated from a fishpond in China.</title>
        <authorList>
            <person name="Lu H."/>
            <person name="Cai Z."/>
        </authorList>
    </citation>
    <scope>NUCLEOTIDE SEQUENCE</scope>
    <source>
        <strain evidence="3">JCM 30855</strain>
    </source>
</reference>
<comment type="caution">
    <text evidence="3">The sequence shown here is derived from an EMBL/GenBank/DDBJ whole genome shotgun (WGS) entry which is preliminary data.</text>
</comment>
<dbReference type="GO" id="GO:0009097">
    <property type="term" value="P:isoleucine biosynthetic process"/>
    <property type="evidence" value="ECO:0007669"/>
    <property type="project" value="TreeGrafter"/>
</dbReference>
<dbReference type="CDD" id="cd07035">
    <property type="entry name" value="TPP_PYR_POX_like"/>
    <property type="match status" value="1"/>
</dbReference>
<evidence type="ECO:0000313" key="4">
    <source>
        <dbReference type="Proteomes" id="UP000664654"/>
    </source>
</evidence>
<dbReference type="InterPro" id="IPR029061">
    <property type="entry name" value="THDP-binding"/>
</dbReference>
<name>A0A939DSA2_9ALTE</name>
<dbReference type="GO" id="GO:0050660">
    <property type="term" value="F:flavin adenine dinucleotide binding"/>
    <property type="evidence" value="ECO:0007669"/>
    <property type="project" value="TreeGrafter"/>
</dbReference>
<comment type="similarity">
    <text evidence="1">Belongs to the TPP enzyme family.</text>
</comment>
<evidence type="ECO:0000259" key="2">
    <source>
        <dbReference type="Pfam" id="PF02776"/>
    </source>
</evidence>
<evidence type="ECO:0000256" key="1">
    <source>
        <dbReference type="ARBA" id="ARBA00007812"/>
    </source>
</evidence>
<dbReference type="RefSeq" id="WP_277603628.1">
    <property type="nucleotide sequence ID" value="NZ_JAFKCV010000325.1"/>
</dbReference>
<dbReference type="AlphaFoldDB" id="A0A939DSA2"/>
<dbReference type="SUPFAM" id="SSF52518">
    <property type="entry name" value="Thiamin diphosphate-binding fold (THDP-binding)"/>
    <property type="match status" value="1"/>
</dbReference>
<proteinExistence type="inferred from homology"/>
<feature type="non-terminal residue" evidence="3">
    <location>
        <position position="94"/>
    </location>
</feature>
<dbReference type="GO" id="GO:0009099">
    <property type="term" value="P:L-valine biosynthetic process"/>
    <property type="evidence" value="ECO:0007669"/>
    <property type="project" value="TreeGrafter"/>
</dbReference>